<protein>
    <submittedName>
        <fullName evidence="1">Uncharacterized protein</fullName>
    </submittedName>
</protein>
<evidence type="ECO:0000313" key="1">
    <source>
        <dbReference type="EMBL" id="NEU03524.1"/>
    </source>
</evidence>
<dbReference type="Proteomes" id="UP000481872">
    <property type="component" value="Unassembled WGS sequence"/>
</dbReference>
<keyword evidence="2" id="KW-1185">Reference proteome</keyword>
<proteinExistence type="predicted"/>
<accession>A0A6M0H078</accession>
<organism evidence="1 2">
    <name type="scientific">Clostridium senegalense</name>
    <dbReference type="NCBI Taxonomy" id="1465809"/>
    <lineage>
        <taxon>Bacteria</taxon>
        <taxon>Bacillati</taxon>
        <taxon>Bacillota</taxon>
        <taxon>Clostridia</taxon>
        <taxon>Eubacteriales</taxon>
        <taxon>Clostridiaceae</taxon>
        <taxon>Clostridium</taxon>
    </lineage>
</organism>
<dbReference type="RefSeq" id="WP_061994880.1">
    <property type="nucleotide sequence ID" value="NZ_JAAGPU010000001.1"/>
</dbReference>
<reference evidence="1 2" key="1">
    <citation type="submission" date="2020-02" db="EMBL/GenBank/DDBJ databases">
        <title>Genome assembly of a novel Clostridium senegalense strain.</title>
        <authorList>
            <person name="Gupta T.B."/>
            <person name="Jauregui R."/>
            <person name="Maclean P."/>
            <person name="Nawarathana A."/>
            <person name="Brightwell G."/>
        </authorList>
    </citation>
    <scope>NUCLEOTIDE SEQUENCE [LARGE SCALE GENOMIC DNA]</scope>
    <source>
        <strain evidence="1 2">AGRFS4</strain>
    </source>
</reference>
<comment type="caution">
    <text evidence="1">The sequence shown here is derived from an EMBL/GenBank/DDBJ whole genome shotgun (WGS) entry which is preliminary data.</text>
</comment>
<sequence length="142" mass="16359">MGFKDKLSQSYTSAYLNRYGDRLTQLQGRILSIKVEQKSFLGIINTITATLVIKAMASSGVNTCYYKKRRWFKKPAFMNISQGHSVIIQGLKPDKKKKRKKKQDEFISIINIVNMTNKSELVPSNGEIPKKVQRVKADRRYK</sequence>
<name>A0A6M0H078_9CLOT</name>
<dbReference type="AlphaFoldDB" id="A0A6M0H078"/>
<gene>
    <name evidence="1" type="ORF">G3M99_01380</name>
</gene>
<evidence type="ECO:0000313" key="2">
    <source>
        <dbReference type="Proteomes" id="UP000481872"/>
    </source>
</evidence>
<dbReference type="EMBL" id="JAAGPU010000001">
    <property type="protein sequence ID" value="NEU03524.1"/>
    <property type="molecule type" value="Genomic_DNA"/>
</dbReference>